<feature type="repeat" description="ANK" evidence="3">
    <location>
        <begin position="151"/>
        <end position="183"/>
    </location>
</feature>
<feature type="repeat" description="ANK" evidence="3">
    <location>
        <begin position="360"/>
        <end position="392"/>
    </location>
</feature>
<evidence type="ECO:0000313" key="6">
    <source>
        <dbReference type="Proteomes" id="UP001163105"/>
    </source>
</evidence>
<evidence type="ECO:0000256" key="3">
    <source>
        <dbReference type="PROSITE-ProRule" id="PRU00023"/>
    </source>
</evidence>
<sequence length="411" mass="45761">MALSELPPELVEIVASFLAQEPLAALVRTNRRLHLVLNARLYRENDRVLREAEKAYRQVYGDKGRVDGIMDYEVDRRLERAQSRHSLYWAARRGRESLFKKAQSLGINIHRPLFLIRACESNRIGVVKILLEEASYINEQDHYDGYGEGHGLRSALHEAATYADAEVVELLLENGANVNAVALDPNSRDTPLHRAASANRVKTARLLLAKGADLSAVDALGNTPFHTAVYSYMPGPSVAKLLLDNGAPLNIPGRYGKTALDLALRFDCWGLIDAIIQKGYSPPQFPQLSLSGALRARALHSAKLILERFPDTPLEFPDIEATLALAASSWCQTSTNRQFRLEVIRVALERGFKVDTKDHLRRTALHHACWVGDLALATLLISNGARLDARDSHNQTPTDLALRSFQCETTY</sequence>
<feature type="repeat" description="ANK" evidence="3">
    <location>
        <begin position="187"/>
        <end position="219"/>
    </location>
</feature>
<dbReference type="EMBL" id="JAQHRD010000005">
    <property type="protein sequence ID" value="KAJ6440347.1"/>
    <property type="molecule type" value="Genomic_DNA"/>
</dbReference>
<dbReference type="InterPro" id="IPR002110">
    <property type="entry name" value="Ankyrin_rpt"/>
</dbReference>
<dbReference type="Gene3D" id="1.25.40.20">
    <property type="entry name" value="Ankyrin repeat-containing domain"/>
    <property type="match status" value="2"/>
</dbReference>
<feature type="repeat" description="ANK" evidence="3">
    <location>
        <begin position="220"/>
        <end position="254"/>
    </location>
</feature>
<dbReference type="Pfam" id="PF00023">
    <property type="entry name" value="Ank"/>
    <property type="match status" value="2"/>
</dbReference>
<dbReference type="Proteomes" id="UP001163105">
    <property type="component" value="Unassembled WGS sequence"/>
</dbReference>
<gene>
    <name evidence="5" type="ORF">O9K51_06137</name>
</gene>
<comment type="caution">
    <text evidence="5">The sequence shown here is derived from an EMBL/GenBank/DDBJ whole genome shotgun (WGS) entry which is preliminary data.</text>
</comment>
<feature type="domain" description="F-box" evidence="4">
    <location>
        <begin position="1"/>
        <end position="45"/>
    </location>
</feature>
<dbReference type="SMART" id="SM00248">
    <property type="entry name" value="ANK"/>
    <property type="match status" value="6"/>
</dbReference>
<keyword evidence="1" id="KW-0677">Repeat</keyword>
<dbReference type="Pfam" id="PF12796">
    <property type="entry name" value="Ank_2"/>
    <property type="match status" value="1"/>
</dbReference>
<proteinExistence type="predicted"/>
<protein>
    <submittedName>
        <fullName evidence="5">Ankyrin repeats (3 copies) domain-containing protein</fullName>
    </submittedName>
</protein>
<dbReference type="PANTHER" id="PTHR24171">
    <property type="entry name" value="ANKYRIN REPEAT DOMAIN-CONTAINING PROTEIN 39-RELATED"/>
    <property type="match status" value="1"/>
</dbReference>
<accession>A0AB34FMH5</accession>
<evidence type="ECO:0000313" key="5">
    <source>
        <dbReference type="EMBL" id="KAJ6440347.1"/>
    </source>
</evidence>
<reference evidence="5" key="1">
    <citation type="submission" date="2023-01" db="EMBL/GenBank/DDBJ databases">
        <title>The growth and conidiation of Purpureocillium lavendulum are regulated by nitrogen source and histone H3K14 acetylation.</title>
        <authorList>
            <person name="Tang P."/>
            <person name="Han J."/>
            <person name="Zhang C."/>
            <person name="Tang P."/>
            <person name="Qi F."/>
            <person name="Zhang K."/>
            <person name="Liang L."/>
        </authorList>
    </citation>
    <scope>NUCLEOTIDE SEQUENCE</scope>
    <source>
        <strain evidence="5">YMF1.00683</strain>
    </source>
</reference>
<evidence type="ECO:0000259" key="4">
    <source>
        <dbReference type="PROSITE" id="PS50181"/>
    </source>
</evidence>
<name>A0AB34FMH5_9HYPO</name>
<keyword evidence="2 3" id="KW-0040">ANK repeat</keyword>
<evidence type="ECO:0000256" key="2">
    <source>
        <dbReference type="ARBA" id="ARBA00023043"/>
    </source>
</evidence>
<dbReference type="InterPro" id="IPR036770">
    <property type="entry name" value="Ankyrin_rpt-contain_sf"/>
</dbReference>
<evidence type="ECO:0000256" key="1">
    <source>
        <dbReference type="ARBA" id="ARBA00022737"/>
    </source>
</evidence>
<dbReference type="PROSITE" id="PS50297">
    <property type="entry name" value="ANK_REP_REGION"/>
    <property type="match status" value="4"/>
</dbReference>
<dbReference type="CDD" id="cd09917">
    <property type="entry name" value="F-box_SF"/>
    <property type="match status" value="1"/>
</dbReference>
<keyword evidence="6" id="KW-1185">Reference proteome</keyword>
<dbReference type="InterPro" id="IPR001810">
    <property type="entry name" value="F-box_dom"/>
</dbReference>
<dbReference type="PROSITE" id="PS50088">
    <property type="entry name" value="ANK_REPEAT"/>
    <property type="match status" value="4"/>
</dbReference>
<dbReference type="PROSITE" id="PS50181">
    <property type="entry name" value="FBOX"/>
    <property type="match status" value="1"/>
</dbReference>
<dbReference type="AlphaFoldDB" id="A0AB34FMH5"/>
<dbReference type="SUPFAM" id="SSF48403">
    <property type="entry name" value="Ankyrin repeat"/>
    <property type="match status" value="1"/>
</dbReference>
<organism evidence="5 6">
    <name type="scientific">Purpureocillium lavendulum</name>
    <dbReference type="NCBI Taxonomy" id="1247861"/>
    <lineage>
        <taxon>Eukaryota</taxon>
        <taxon>Fungi</taxon>
        <taxon>Dikarya</taxon>
        <taxon>Ascomycota</taxon>
        <taxon>Pezizomycotina</taxon>
        <taxon>Sordariomycetes</taxon>
        <taxon>Hypocreomycetidae</taxon>
        <taxon>Hypocreales</taxon>
        <taxon>Ophiocordycipitaceae</taxon>
        <taxon>Purpureocillium</taxon>
    </lineage>
</organism>